<proteinExistence type="predicted"/>
<keyword evidence="2" id="KW-1185">Reference proteome</keyword>
<dbReference type="EMBL" id="BPLR01019865">
    <property type="protein sequence ID" value="GIX72663.1"/>
    <property type="molecule type" value="Genomic_DNA"/>
</dbReference>
<dbReference type="Proteomes" id="UP001054945">
    <property type="component" value="Unassembled WGS sequence"/>
</dbReference>
<accession>A0AAV4MLC4</accession>
<protein>
    <submittedName>
        <fullName evidence="1">Uncharacterized protein</fullName>
    </submittedName>
</protein>
<gene>
    <name evidence="1" type="ORF">CEXT_539991</name>
</gene>
<sequence length="92" mass="10612">MKNQSIVINNCQWISELIVLMNYHSIDLSDSFTLPQYYGTKCVQPRRFRLRDLFVDAFQHGHIANRQPDNLIFKTATAVRSISESLVSSSVH</sequence>
<name>A0AAV4MLC4_CAEEX</name>
<reference evidence="1 2" key="1">
    <citation type="submission" date="2021-06" db="EMBL/GenBank/DDBJ databases">
        <title>Caerostris extrusa draft genome.</title>
        <authorList>
            <person name="Kono N."/>
            <person name="Arakawa K."/>
        </authorList>
    </citation>
    <scope>NUCLEOTIDE SEQUENCE [LARGE SCALE GENOMIC DNA]</scope>
</reference>
<dbReference type="AlphaFoldDB" id="A0AAV4MLC4"/>
<comment type="caution">
    <text evidence="1">The sequence shown here is derived from an EMBL/GenBank/DDBJ whole genome shotgun (WGS) entry which is preliminary data.</text>
</comment>
<evidence type="ECO:0000313" key="2">
    <source>
        <dbReference type="Proteomes" id="UP001054945"/>
    </source>
</evidence>
<evidence type="ECO:0000313" key="1">
    <source>
        <dbReference type="EMBL" id="GIX72663.1"/>
    </source>
</evidence>
<organism evidence="1 2">
    <name type="scientific">Caerostris extrusa</name>
    <name type="common">Bark spider</name>
    <name type="synonym">Caerostris bankana</name>
    <dbReference type="NCBI Taxonomy" id="172846"/>
    <lineage>
        <taxon>Eukaryota</taxon>
        <taxon>Metazoa</taxon>
        <taxon>Ecdysozoa</taxon>
        <taxon>Arthropoda</taxon>
        <taxon>Chelicerata</taxon>
        <taxon>Arachnida</taxon>
        <taxon>Araneae</taxon>
        <taxon>Araneomorphae</taxon>
        <taxon>Entelegynae</taxon>
        <taxon>Araneoidea</taxon>
        <taxon>Araneidae</taxon>
        <taxon>Caerostris</taxon>
    </lineage>
</organism>